<dbReference type="Gene3D" id="3.30.110.70">
    <property type="entry name" value="Hypothetical protein apc22750. Chain B"/>
    <property type="match status" value="2"/>
</dbReference>
<organism evidence="2 3">
    <name type="scientific">Actinoallomurus liliacearum</name>
    <dbReference type="NCBI Taxonomy" id="1080073"/>
    <lineage>
        <taxon>Bacteria</taxon>
        <taxon>Bacillati</taxon>
        <taxon>Actinomycetota</taxon>
        <taxon>Actinomycetes</taxon>
        <taxon>Streptosporangiales</taxon>
        <taxon>Thermomonosporaceae</taxon>
        <taxon>Actinoallomurus</taxon>
    </lineage>
</organism>
<dbReference type="RefSeq" id="WP_345357165.1">
    <property type="nucleotide sequence ID" value="NZ_BAABHJ010000012.1"/>
</dbReference>
<evidence type="ECO:0000313" key="3">
    <source>
        <dbReference type="Proteomes" id="UP001500212"/>
    </source>
</evidence>
<evidence type="ECO:0000313" key="2">
    <source>
        <dbReference type="EMBL" id="GAA4610529.1"/>
    </source>
</evidence>
<dbReference type="Pfam" id="PF01906">
    <property type="entry name" value="YbjQ_1"/>
    <property type="match status" value="1"/>
</dbReference>
<proteinExistence type="inferred from homology"/>
<dbReference type="InterPro" id="IPR035439">
    <property type="entry name" value="UPF0145_dom_sf"/>
</dbReference>
<dbReference type="InterPro" id="IPR002765">
    <property type="entry name" value="UPF0145_YbjQ-like"/>
</dbReference>
<name>A0ABP8TNJ2_9ACTN</name>
<keyword evidence="3" id="KW-1185">Reference proteome</keyword>
<dbReference type="SUPFAM" id="SSF117782">
    <property type="entry name" value="YbjQ-like"/>
    <property type="match status" value="2"/>
</dbReference>
<accession>A0ABP8TNJ2</accession>
<dbReference type="PANTHER" id="PTHR34068">
    <property type="entry name" value="UPF0145 PROTEIN YBJQ"/>
    <property type="match status" value="1"/>
</dbReference>
<gene>
    <name evidence="2" type="ORF">GCM10023195_43500</name>
</gene>
<sequence>MPSEPLPPAAQARLDQARQGGTWTSGLTVDEFAALRAVGFEPVGQVMGSTVYNLGRFYRASVNCGYVPALFGGGTTTITSSGPAWLGGFGAYIDTLYRARRTAMDRMAAECAALGGDGVVAVDLTIAPFQGAAQHLEFQVLGTAVRARGPVRPRRVFLSHVGGQEFAKLIETGWVPVDLAIGASVGIRHDDWRTNRSARRFAAAQEVGGWTELVAMTRRDARKRLHADAKRTGADGVVVSDIDLRVEERPCTVSDHQHDHIVETTILGTAIAEFRVPHRPIRPLNIMRL</sequence>
<reference evidence="3" key="1">
    <citation type="journal article" date="2019" name="Int. J. Syst. Evol. Microbiol.">
        <title>The Global Catalogue of Microorganisms (GCM) 10K type strain sequencing project: providing services to taxonomists for standard genome sequencing and annotation.</title>
        <authorList>
            <consortium name="The Broad Institute Genomics Platform"/>
            <consortium name="The Broad Institute Genome Sequencing Center for Infectious Disease"/>
            <person name="Wu L."/>
            <person name="Ma J."/>
        </authorList>
    </citation>
    <scope>NUCLEOTIDE SEQUENCE [LARGE SCALE GENOMIC DNA]</scope>
    <source>
        <strain evidence="3">JCM 17938</strain>
    </source>
</reference>
<comment type="caution">
    <text evidence="2">The sequence shown here is derived from an EMBL/GenBank/DDBJ whole genome shotgun (WGS) entry which is preliminary data.</text>
</comment>
<comment type="similarity">
    <text evidence="1">Belongs to the UPF0145 family.</text>
</comment>
<dbReference type="Proteomes" id="UP001500212">
    <property type="component" value="Unassembled WGS sequence"/>
</dbReference>
<protein>
    <submittedName>
        <fullName evidence="2">Heavy metal-binding domain-containing protein</fullName>
    </submittedName>
</protein>
<evidence type="ECO:0000256" key="1">
    <source>
        <dbReference type="ARBA" id="ARBA00010751"/>
    </source>
</evidence>
<dbReference type="EMBL" id="BAABHJ010000012">
    <property type="protein sequence ID" value="GAA4610529.1"/>
    <property type="molecule type" value="Genomic_DNA"/>
</dbReference>